<reference evidence="2" key="2">
    <citation type="submission" date="2022-01" db="EMBL/GenBank/DDBJ databases">
        <authorList>
            <person name="Yamashiro T."/>
            <person name="Shiraishi A."/>
            <person name="Satake H."/>
            <person name="Nakayama K."/>
        </authorList>
    </citation>
    <scope>NUCLEOTIDE SEQUENCE</scope>
</reference>
<accession>A0ABQ4X9N2</accession>
<keyword evidence="3" id="KW-1185">Reference proteome</keyword>
<protein>
    <submittedName>
        <fullName evidence="2">Uncharacterized protein</fullName>
    </submittedName>
</protein>
<reference evidence="2" key="1">
    <citation type="journal article" date="2022" name="Int. J. Mol. Sci.">
        <title>Draft Genome of Tanacetum Coccineum: Genomic Comparison of Closely Related Tanacetum-Family Plants.</title>
        <authorList>
            <person name="Yamashiro T."/>
            <person name="Shiraishi A."/>
            <person name="Nakayama K."/>
            <person name="Satake H."/>
        </authorList>
    </citation>
    <scope>NUCLEOTIDE SEQUENCE</scope>
</reference>
<evidence type="ECO:0000256" key="1">
    <source>
        <dbReference type="SAM" id="MobiDB-lite"/>
    </source>
</evidence>
<name>A0ABQ4X9N2_9ASTR</name>
<organism evidence="2 3">
    <name type="scientific">Tanacetum coccineum</name>
    <dbReference type="NCBI Taxonomy" id="301880"/>
    <lineage>
        <taxon>Eukaryota</taxon>
        <taxon>Viridiplantae</taxon>
        <taxon>Streptophyta</taxon>
        <taxon>Embryophyta</taxon>
        <taxon>Tracheophyta</taxon>
        <taxon>Spermatophyta</taxon>
        <taxon>Magnoliopsida</taxon>
        <taxon>eudicotyledons</taxon>
        <taxon>Gunneridae</taxon>
        <taxon>Pentapetalae</taxon>
        <taxon>asterids</taxon>
        <taxon>campanulids</taxon>
        <taxon>Asterales</taxon>
        <taxon>Asteraceae</taxon>
        <taxon>Asteroideae</taxon>
        <taxon>Anthemideae</taxon>
        <taxon>Anthemidinae</taxon>
        <taxon>Tanacetum</taxon>
    </lineage>
</organism>
<evidence type="ECO:0000313" key="2">
    <source>
        <dbReference type="EMBL" id="GJS61934.1"/>
    </source>
</evidence>
<evidence type="ECO:0000313" key="3">
    <source>
        <dbReference type="Proteomes" id="UP001151760"/>
    </source>
</evidence>
<dbReference type="EMBL" id="BQNB010009325">
    <property type="protein sequence ID" value="GJS61934.1"/>
    <property type="molecule type" value="Genomic_DNA"/>
</dbReference>
<feature type="compositionally biased region" description="Basic and acidic residues" evidence="1">
    <location>
        <begin position="21"/>
        <end position="31"/>
    </location>
</feature>
<feature type="region of interest" description="Disordered" evidence="1">
    <location>
        <begin position="9"/>
        <end position="51"/>
    </location>
</feature>
<feature type="compositionally biased region" description="Polar residues" evidence="1">
    <location>
        <begin position="42"/>
        <end position="51"/>
    </location>
</feature>
<sequence>MIRSFILKMGSNEETNAAGTDRGKPDGKSDMELQNEPRGLPNTLQHTQQTSTAQEMLEHVELLMQDREELLQQRKWKICFDEYERFLVPLEKSPVITTLRAFHQACALRQEGDMFTTADGEGHVARQCKEPYEKMDSQYFKSSFTM</sequence>
<proteinExistence type="predicted"/>
<comment type="caution">
    <text evidence="2">The sequence shown here is derived from an EMBL/GenBank/DDBJ whole genome shotgun (WGS) entry which is preliminary data.</text>
</comment>
<dbReference type="Proteomes" id="UP001151760">
    <property type="component" value="Unassembled WGS sequence"/>
</dbReference>
<gene>
    <name evidence="2" type="ORF">Tco_0656718</name>
</gene>